<evidence type="ECO:0000256" key="1">
    <source>
        <dbReference type="ARBA" id="ARBA00021292"/>
    </source>
</evidence>
<evidence type="ECO:0000259" key="5">
    <source>
        <dbReference type="Pfam" id="PF13439"/>
    </source>
</evidence>
<dbReference type="SUPFAM" id="SSF53756">
    <property type="entry name" value="UDP-Glycosyltransferase/glycogen phosphorylase"/>
    <property type="match status" value="1"/>
</dbReference>
<comment type="caution">
    <text evidence="6">The sequence shown here is derived from an EMBL/GenBank/DDBJ whole genome shotgun (WGS) entry which is preliminary data.</text>
</comment>
<reference evidence="7" key="1">
    <citation type="journal article" date="2019" name="Int. J. Syst. Evol. Microbiol.">
        <title>The Global Catalogue of Microorganisms (GCM) 10K type strain sequencing project: providing services to taxonomists for standard genome sequencing and annotation.</title>
        <authorList>
            <consortium name="The Broad Institute Genomics Platform"/>
            <consortium name="The Broad Institute Genome Sequencing Center for Infectious Disease"/>
            <person name="Wu L."/>
            <person name="Ma J."/>
        </authorList>
    </citation>
    <scope>NUCLEOTIDE SEQUENCE [LARGE SCALE GENOMIC DNA]</scope>
    <source>
        <strain evidence="7">JCM 18958</strain>
    </source>
</reference>
<protein>
    <recommendedName>
        <fullName evidence="1">D-inositol 3-phosphate glycosyltransferase</fullName>
    </recommendedName>
</protein>
<evidence type="ECO:0000256" key="3">
    <source>
        <dbReference type="ARBA" id="ARBA00022679"/>
    </source>
</evidence>
<organism evidence="6 7">
    <name type="scientific">Kocuria gwangalliensis</name>
    <dbReference type="NCBI Taxonomy" id="501592"/>
    <lineage>
        <taxon>Bacteria</taxon>
        <taxon>Bacillati</taxon>
        <taxon>Actinomycetota</taxon>
        <taxon>Actinomycetes</taxon>
        <taxon>Micrococcales</taxon>
        <taxon>Micrococcaceae</taxon>
        <taxon>Kocuria</taxon>
    </lineage>
</organism>
<dbReference type="Pfam" id="PF13439">
    <property type="entry name" value="Glyco_transf_4"/>
    <property type="match status" value="1"/>
</dbReference>
<evidence type="ECO:0000313" key="6">
    <source>
        <dbReference type="EMBL" id="GAA4696230.1"/>
    </source>
</evidence>
<evidence type="ECO:0000313" key="7">
    <source>
        <dbReference type="Proteomes" id="UP001501446"/>
    </source>
</evidence>
<dbReference type="Pfam" id="PF00534">
    <property type="entry name" value="Glycos_transf_1"/>
    <property type="match status" value="1"/>
</dbReference>
<dbReference type="RefSeq" id="WP_345310928.1">
    <property type="nucleotide sequence ID" value="NZ_BAABLN010000013.1"/>
</dbReference>
<dbReference type="PANTHER" id="PTHR45947">
    <property type="entry name" value="SULFOQUINOVOSYL TRANSFERASE SQD2"/>
    <property type="match status" value="1"/>
</dbReference>
<feature type="domain" description="Glycosyl transferase family 1" evidence="4">
    <location>
        <begin position="207"/>
        <end position="370"/>
    </location>
</feature>
<dbReference type="Proteomes" id="UP001501446">
    <property type="component" value="Unassembled WGS sequence"/>
</dbReference>
<proteinExistence type="predicted"/>
<dbReference type="InterPro" id="IPR050194">
    <property type="entry name" value="Glycosyltransferase_grp1"/>
</dbReference>
<keyword evidence="3" id="KW-0808">Transferase</keyword>
<dbReference type="EMBL" id="BAABLN010000013">
    <property type="protein sequence ID" value="GAA4696230.1"/>
    <property type="molecule type" value="Genomic_DNA"/>
</dbReference>
<evidence type="ECO:0000259" key="4">
    <source>
        <dbReference type="Pfam" id="PF00534"/>
    </source>
</evidence>
<keyword evidence="2" id="KW-0328">Glycosyltransferase</keyword>
<keyword evidence="7" id="KW-1185">Reference proteome</keyword>
<gene>
    <name evidence="6" type="ORF">GCM10025781_12530</name>
</gene>
<name>A0ABP8WY95_9MICC</name>
<dbReference type="Gene3D" id="3.40.50.2000">
    <property type="entry name" value="Glycogen Phosphorylase B"/>
    <property type="match status" value="2"/>
</dbReference>
<dbReference type="InterPro" id="IPR028098">
    <property type="entry name" value="Glyco_trans_4-like_N"/>
</dbReference>
<dbReference type="InterPro" id="IPR001296">
    <property type="entry name" value="Glyco_trans_1"/>
</dbReference>
<accession>A0ABP8WY95</accession>
<evidence type="ECO:0000256" key="2">
    <source>
        <dbReference type="ARBA" id="ARBA00022676"/>
    </source>
</evidence>
<dbReference type="PANTHER" id="PTHR45947:SF3">
    <property type="entry name" value="SULFOQUINOVOSYL TRANSFERASE SQD2"/>
    <property type="match status" value="1"/>
</dbReference>
<feature type="domain" description="Glycosyltransferase subfamily 4-like N-terminal" evidence="5">
    <location>
        <begin position="25"/>
        <end position="199"/>
    </location>
</feature>
<sequence length="396" mass="44385">MSTEHPEEQRPLKILIIAETYPPDVNGSAQFARRLAQGMRGRGHQVHVMAPMTAKGTSLTVDKDGVTEHRIRSHRAFTHPYFRLCFPWEVYREIKRVLDAVQPDVVHSQCHYILGRLGIQEAQRRGIRLVGTNHFIPENIEPFLPFPDWFIRGYRKVSWWDLARQFRRCDVVTAPTQLAVDTMVANGVDDNAIPVSNGIQVGDYEQLAGEHLKKPDHQTVLFCGRLAVEKNVNELIEAVSLIPDAKNVHAEIVGEGEQLDSLVSLAHSLGVAERIHFRGFLADEQLRVAYLNADVFCQPGTAELQSLVTLEAMSASTPVVLANARALPHLADEGVNGYLFEPGNPHDLANKLQLVLDAGPQQRRAMGEASHRMMAHHSFAKTLDTFERIYRGEPAR</sequence>